<feature type="binding site" evidence="8">
    <location>
        <begin position="19"/>
        <end position="21"/>
    </location>
    <ligand>
        <name>substrate</name>
    </ligand>
</feature>
<evidence type="ECO:0000313" key="11">
    <source>
        <dbReference type="Proteomes" id="UP000831785"/>
    </source>
</evidence>
<comment type="subcellular location">
    <subcellularLocation>
        <location evidence="8">Cytoplasm</location>
    </subcellularLocation>
</comment>
<accession>A0ABY4FGK0</accession>
<feature type="binding site" evidence="8">
    <location>
        <position position="325"/>
    </location>
    <ligand>
        <name>ATP</name>
        <dbReference type="ChEBI" id="CHEBI:30616"/>
    </ligand>
</feature>
<keyword evidence="8" id="KW-0324">Glycolysis</keyword>
<comment type="subunit">
    <text evidence="8">Monomer.</text>
</comment>
<comment type="catalytic activity">
    <reaction evidence="1 8 9">
        <text>(2R)-3-phosphoglycerate + ATP = (2R)-3-phospho-glyceroyl phosphate + ADP</text>
        <dbReference type="Rhea" id="RHEA:14801"/>
        <dbReference type="ChEBI" id="CHEBI:30616"/>
        <dbReference type="ChEBI" id="CHEBI:57604"/>
        <dbReference type="ChEBI" id="CHEBI:58272"/>
        <dbReference type="ChEBI" id="CHEBI:456216"/>
        <dbReference type="EC" id="2.7.2.3"/>
    </reaction>
</comment>
<dbReference type="PIRSF" id="PIRSF000724">
    <property type="entry name" value="Pgk"/>
    <property type="match status" value="1"/>
</dbReference>
<keyword evidence="11" id="KW-1185">Reference proteome</keyword>
<evidence type="ECO:0000256" key="2">
    <source>
        <dbReference type="ARBA" id="ARBA00008982"/>
    </source>
</evidence>
<feature type="binding site" evidence="8">
    <location>
        <position position="117"/>
    </location>
    <ligand>
        <name>substrate</name>
    </ligand>
</feature>
<dbReference type="GO" id="GO:0016301">
    <property type="term" value="F:kinase activity"/>
    <property type="evidence" value="ECO:0007669"/>
    <property type="project" value="UniProtKB-KW"/>
</dbReference>
<keyword evidence="7 8" id="KW-0067">ATP-binding</keyword>
<dbReference type="PANTHER" id="PTHR11406">
    <property type="entry name" value="PHOSPHOGLYCERATE KINASE"/>
    <property type="match status" value="1"/>
</dbReference>
<dbReference type="SUPFAM" id="SSF53748">
    <property type="entry name" value="Phosphoglycerate kinase"/>
    <property type="match status" value="1"/>
</dbReference>
<dbReference type="CDD" id="cd00318">
    <property type="entry name" value="Phosphoglycerate_kinase"/>
    <property type="match status" value="1"/>
</dbReference>
<evidence type="ECO:0000313" key="10">
    <source>
        <dbReference type="EMBL" id="UOQ55633.1"/>
    </source>
</evidence>
<feature type="binding site" evidence="8">
    <location>
        <position position="203"/>
    </location>
    <ligand>
        <name>ATP</name>
        <dbReference type="ChEBI" id="CHEBI:30616"/>
    </ligand>
</feature>
<gene>
    <name evidence="8" type="primary">pgk</name>
    <name evidence="10" type="ORF">MUN80_12935</name>
</gene>
<dbReference type="InterPro" id="IPR036043">
    <property type="entry name" value="Phosphoglycerate_kinase_sf"/>
</dbReference>
<dbReference type="Gene3D" id="3.40.50.1260">
    <property type="entry name" value="Phosphoglycerate kinase, N-terminal domain"/>
    <property type="match status" value="2"/>
</dbReference>
<feature type="binding site" evidence="8">
    <location>
        <position position="35"/>
    </location>
    <ligand>
        <name>substrate</name>
    </ligand>
</feature>
<evidence type="ECO:0000256" key="9">
    <source>
        <dbReference type="RuleBase" id="RU000532"/>
    </source>
</evidence>
<sequence length="398" mass="42396">MKTLDQYNFAGKRAVVRVDFNVPLDADLRITDDTRIRMATPTIKKILADGGSVVLLSHMGRPKGGPDTKNSLRNLVARLEQEYGTTVRFGGDVIGQEGAQLAANLQPGEILLLDNVRFYAEEEKGDAGFAEKLSKLGEVYVNDAFGAAHRKHASTAVMAQYFTPENRVAGYLMQSELDNAQRVLTSPEHPFTAIMGGAKISDKILIIEQLLDKVDYLIIGGGMAYTFAVAQGGSIGNSLLEADKVELAASLIEKAKQKGVQLVLPVDSMITDRFANDSDIEVAGNGSIPTGWMGLDIGPESREAFAAIIRQSKTILWNGPMGVFEMSNFAVGTEFVARAIAEATANGAFSLIGGGDSAAAVNQLGFADQVSYISTGGGALLEYMEGKELPGVAALEGR</sequence>
<evidence type="ECO:0000256" key="6">
    <source>
        <dbReference type="ARBA" id="ARBA00022777"/>
    </source>
</evidence>
<feature type="binding site" evidence="8">
    <location>
        <begin position="354"/>
        <end position="357"/>
    </location>
    <ligand>
        <name>ATP</name>
        <dbReference type="ChEBI" id="CHEBI:30616"/>
    </ligand>
</feature>
<keyword evidence="5 8" id="KW-0547">Nucleotide-binding</keyword>
<protein>
    <recommendedName>
        <fullName evidence="3 8">Phosphoglycerate kinase</fullName>
        <ecNumber evidence="3 8">2.7.2.3</ecNumber>
    </recommendedName>
</protein>
<evidence type="ECO:0000256" key="5">
    <source>
        <dbReference type="ARBA" id="ARBA00022741"/>
    </source>
</evidence>
<dbReference type="RefSeq" id="WP_244724796.1">
    <property type="nucleotide sequence ID" value="NZ_CP095049.1"/>
</dbReference>
<evidence type="ECO:0000256" key="8">
    <source>
        <dbReference type="HAMAP-Rule" id="MF_00145"/>
    </source>
</evidence>
<name>A0ABY4FGK0_9BACT</name>
<comment type="pathway">
    <text evidence="8">Carbohydrate degradation; glycolysis; pyruvate from D-glyceraldehyde 3-phosphate: step 2/5.</text>
</comment>
<dbReference type="InterPro" id="IPR015824">
    <property type="entry name" value="Phosphoglycerate_kinase_N"/>
</dbReference>
<dbReference type="Proteomes" id="UP000831785">
    <property type="component" value="Chromosome"/>
</dbReference>
<feature type="binding site" evidence="8">
    <location>
        <position position="150"/>
    </location>
    <ligand>
        <name>substrate</name>
    </ligand>
</feature>
<keyword evidence="6 8" id="KW-0418">Kinase</keyword>
<organism evidence="10 11">
    <name type="scientific">Hymenobacter cellulosivorans</name>
    <dbReference type="NCBI Taxonomy" id="2932249"/>
    <lineage>
        <taxon>Bacteria</taxon>
        <taxon>Pseudomonadati</taxon>
        <taxon>Bacteroidota</taxon>
        <taxon>Cytophagia</taxon>
        <taxon>Cytophagales</taxon>
        <taxon>Hymenobacteraceae</taxon>
        <taxon>Hymenobacter</taxon>
    </lineage>
</organism>
<dbReference type="EC" id="2.7.2.3" evidence="3 8"/>
<dbReference type="PRINTS" id="PR00477">
    <property type="entry name" value="PHGLYCKINASE"/>
</dbReference>
<reference evidence="10 11" key="1">
    <citation type="submission" date="2022-04" db="EMBL/GenBank/DDBJ databases">
        <title>Hymenobacter sp. isolated from the air.</title>
        <authorList>
            <person name="Won M."/>
            <person name="Lee C.-M."/>
            <person name="Woen H.-Y."/>
            <person name="Kwon S.-W."/>
        </authorList>
    </citation>
    <scope>NUCLEOTIDE SEQUENCE [LARGE SCALE GENOMIC DNA]</scope>
    <source>
        <strain evidence="11">5116 S-27</strain>
    </source>
</reference>
<evidence type="ECO:0000256" key="7">
    <source>
        <dbReference type="ARBA" id="ARBA00022840"/>
    </source>
</evidence>
<dbReference type="InterPro" id="IPR001576">
    <property type="entry name" value="Phosphoglycerate_kinase"/>
</dbReference>
<keyword evidence="8" id="KW-0963">Cytoplasm</keyword>
<dbReference type="PANTHER" id="PTHR11406:SF23">
    <property type="entry name" value="PHOSPHOGLYCERATE KINASE 1, CHLOROPLASTIC-RELATED"/>
    <property type="match status" value="1"/>
</dbReference>
<keyword evidence="4 8" id="KW-0808">Transferase</keyword>
<feature type="binding site" evidence="8">
    <location>
        <begin position="58"/>
        <end position="61"/>
    </location>
    <ligand>
        <name>substrate</name>
    </ligand>
</feature>
<dbReference type="Pfam" id="PF00162">
    <property type="entry name" value="PGK"/>
    <property type="match status" value="1"/>
</dbReference>
<evidence type="ECO:0000256" key="3">
    <source>
        <dbReference type="ARBA" id="ARBA00013061"/>
    </source>
</evidence>
<proteinExistence type="inferred from homology"/>
<evidence type="ECO:0000256" key="1">
    <source>
        <dbReference type="ARBA" id="ARBA00000642"/>
    </source>
</evidence>
<feature type="binding site" evidence="8">
    <location>
        <position position="294"/>
    </location>
    <ligand>
        <name>ATP</name>
        <dbReference type="ChEBI" id="CHEBI:30616"/>
    </ligand>
</feature>
<dbReference type="EMBL" id="CP095049">
    <property type="protein sequence ID" value="UOQ55633.1"/>
    <property type="molecule type" value="Genomic_DNA"/>
</dbReference>
<comment type="similarity">
    <text evidence="2 8 9">Belongs to the phosphoglycerate kinase family.</text>
</comment>
<evidence type="ECO:0000256" key="4">
    <source>
        <dbReference type="ARBA" id="ARBA00022679"/>
    </source>
</evidence>
<dbReference type="HAMAP" id="MF_00145">
    <property type="entry name" value="Phosphoglyc_kinase"/>
    <property type="match status" value="1"/>
</dbReference>